<gene>
    <name evidence="1" type="ORF">DI598_01975</name>
</gene>
<protein>
    <submittedName>
        <fullName evidence="1">Uncharacterized protein</fullName>
    </submittedName>
</protein>
<comment type="caution">
    <text evidence="1">The sequence shown here is derived from an EMBL/GenBank/DDBJ whole genome shotgun (WGS) entry which is preliminary data.</text>
</comment>
<reference evidence="1 2" key="1">
    <citation type="submission" date="2017-11" db="EMBL/GenBank/DDBJ databases">
        <title>Infants hospitalized years apart are colonized by the same room-sourced microbial strains.</title>
        <authorList>
            <person name="Brooks B."/>
            <person name="Olm M.R."/>
            <person name="Firek B.A."/>
            <person name="Baker R."/>
            <person name="Thomas B.C."/>
            <person name="Morowitz M.J."/>
            <person name="Banfield J.F."/>
        </authorList>
    </citation>
    <scope>NUCLEOTIDE SEQUENCE [LARGE SCALE GENOMIC DNA]</scope>
    <source>
        <strain evidence="1">S2_009_000_R2_76</strain>
    </source>
</reference>
<dbReference type="AlphaFoldDB" id="A0A2W5F7A0"/>
<evidence type="ECO:0000313" key="1">
    <source>
        <dbReference type="EMBL" id="PZP51931.1"/>
    </source>
</evidence>
<dbReference type="EMBL" id="QFOI01000017">
    <property type="protein sequence ID" value="PZP51931.1"/>
    <property type="molecule type" value="Genomic_DNA"/>
</dbReference>
<accession>A0A2W5F7A0</accession>
<organism evidence="1 2">
    <name type="scientific">Pseudopedobacter saltans</name>
    <dbReference type="NCBI Taxonomy" id="151895"/>
    <lineage>
        <taxon>Bacteria</taxon>
        <taxon>Pseudomonadati</taxon>
        <taxon>Bacteroidota</taxon>
        <taxon>Sphingobacteriia</taxon>
        <taxon>Sphingobacteriales</taxon>
        <taxon>Sphingobacteriaceae</taxon>
        <taxon>Pseudopedobacter</taxon>
    </lineage>
</organism>
<sequence>MNTTPMEGSSIFERLPLPLREAQEAIELPEVQEIMKQLAKYNLGVCMPHFHNEENGDFMELQNGIIQMERDLQVRFMTQAEAKQINSVPVAWRWQDDGVTASAICVAECEIVTTPGGKDFHADRHKGGGHPYP</sequence>
<evidence type="ECO:0000313" key="2">
    <source>
        <dbReference type="Proteomes" id="UP000249645"/>
    </source>
</evidence>
<proteinExistence type="predicted"/>
<name>A0A2W5F7A0_9SPHI</name>
<dbReference type="Proteomes" id="UP000249645">
    <property type="component" value="Unassembled WGS sequence"/>
</dbReference>